<reference evidence="2 5" key="5">
    <citation type="submission" date="2020-02" db="EMBL/GenBank/DDBJ databases">
        <title>Newly sequenced genome of strain CSTR1 showed variability in Candidatus Kuenenia stuttgartiensis genomes.</title>
        <authorList>
            <person name="Ding C."/>
            <person name="Adrian L."/>
        </authorList>
    </citation>
    <scope>NUCLEOTIDE SEQUENCE [LARGE SCALE GENOMIC DNA]</scope>
    <source>
        <strain evidence="2 5">CSTR1</strain>
    </source>
</reference>
<evidence type="ECO:0000313" key="4">
    <source>
        <dbReference type="Proteomes" id="UP000221734"/>
    </source>
</evidence>
<dbReference type="Proteomes" id="UP000501926">
    <property type="component" value="Chromosome"/>
</dbReference>
<evidence type="ECO:0000313" key="1">
    <source>
        <dbReference type="EMBL" id="CAJ75312.1"/>
    </source>
</evidence>
<dbReference type="RefSeq" id="WP_099326740.1">
    <property type="nucleotide sequence ID" value="NZ_CP049055.1"/>
</dbReference>
<accession>Q1Q5M4</accession>
<proteinExistence type="predicted"/>
<protein>
    <submittedName>
        <fullName evidence="1">Uncharacterized protein</fullName>
    </submittedName>
</protein>
<evidence type="ECO:0000313" key="2">
    <source>
        <dbReference type="EMBL" id="QII12364.1"/>
    </source>
</evidence>
<sequence length="60" mass="7014">MIPKEQVLKAIQDLPQDASIEDAMEKLYLIYKVDRGIKQADSGQKISHEEAKKRMEKWLK</sequence>
<gene>
    <name evidence="2" type="ORF">KsCSTR_29850</name>
    <name evidence="3" type="ORF">KSMBR1_3813</name>
    <name evidence="1" type="ORF">kuste4550</name>
</gene>
<dbReference type="AlphaFoldDB" id="Q1Q5M4"/>
<reference evidence="4" key="4">
    <citation type="submission" date="2017-10" db="EMBL/GenBank/DDBJ databases">
        <authorList>
            <person name="Frank J."/>
        </authorList>
    </citation>
    <scope>NUCLEOTIDE SEQUENCE [LARGE SCALE GENOMIC DNA]</scope>
</reference>
<reference evidence="1" key="2">
    <citation type="submission" date="2006-01" db="EMBL/GenBank/DDBJ databases">
        <authorList>
            <person name="Genoscope"/>
        </authorList>
    </citation>
    <scope>NUCLEOTIDE SEQUENCE</scope>
</reference>
<dbReference type="OrthoDB" id="799583at2"/>
<evidence type="ECO:0000313" key="5">
    <source>
        <dbReference type="Proteomes" id="UP000501926"/>
    </source>
</evidence>
<evidence type="ECO:0000313" key="3">
    <source>
        <dbReference type="EMBL" id="SOH06286.1"/>
    </source>
</evidence>
<dbReference type="KEGG" id="kst:KSMBR1_3813"/>
<dbReference type="EMBL" id="CP049055">
    <property type="protein sequence ID" value="QII12364.1"/>
    <property type="molecule type" value="Genomic_DNA"/>
</dbReference>
<reference evidence="3" key="3">
    <citation type="submission" date="2017-10" db="EMBL/GenBank/DDBJ databases">
        <authorList>
            <person name="Banno H."/>
            <person name="Chua N.-H."/>
        </authorList>
    </citation>
    <scope>NUCLEOTIDE SEQUENCE [LARGE SCALE GENOMIC DNA]</scope>
    <source>
        <strain evidence="3">Kuenenia_mbr1_ru-nijmegen</strain>
    </source>
</reference>
<dbReference type="EMBL" id="LT934425">
    <property type="protein sequence ID" value="SOH06286.1"/>
    <property type="molecule type" value="Genomic_DNA"/>
</dbReference>
<keyword evidence="4" id="KW-1185">Reference proteome</keyword>
<reference evidence="1" key="1">
    <citation type="journal article" date="2006" name="Nature">
        <title>Deciphering the evolution and metabolism of an anammox bacterium from a community genome.</title>
        <authorList>
            <person name="Strous M."/>
            <person name="Pelletier E."/>
            <person name="Mangenot S."/>
            <person name="Rattei T."/>
            <person name="Lehner A."/>
            <person name="Taylor M.W."/>
            <person name="Horn M."/>
            <person name="Daims H."/>
            <person name="Bartol-Mavel D."/>
            <person name="Wincker P."/>
            <person name="Barbe V."/>
            <person name="Fonknechten N."/>
            <person name="Vallenet D."/>
            <person name="Segurens B."/>
            <person name="Schenowitz-Truong C."/>
            <person name="Medigue C."/>
            <person name="Collingro A."/>
            <person name="Snel B."/>
            <person name="Dutilh B.E."/>
            <person name="OpDenCamp H.J.M."/>
            <person name="vanDerDrift C."/>
            <person name="Cirpus I."/>
            <person name="vanDePas-Schoonen K.T."/>
            <person name="Harhangi H.R."/>
            <person name="vanNiftrik L."/>
            <person name="Schmid M."/>
            <person name="Keltjens J."/>
            <person name="vanDeVossenberg J."/>
            <person name="Kartal B."/>
            <person name="Meier H."/>
            <person name="Frishman D."/>
            <person name="Huynen M.A."/>
            <person name="Mewes H."/>
            <person name="Weissenbach J."/>
            <person name="Jetten M.S.M."/>
            <person name="Wagner M."/>
            <person name="LePaslier D."/>
        </authorList>
    </citation>
    <scope>NUCLEOTIDE SEQUENCE</scope>
</reference>
<dbReference type="Proteomes" id="UP000221734">
    <property type="component" value="Chromosome Kuenenia_stuttgartiensis_MBR1"/>
</dbReference>
<name>Q1Q5M4_KUEST</name>
<dbReference type="EMBL" id="CT573071">
    <property type="protein sequence ID" value="CAJ75312.1"/>
    <property type="molecule type" value="Genomic_DNA"/>
</dbReference>
<organism evidence="1">
    <name type="scientific">Kuenenia stuttgartiensis</name>
    <dbReference type="NCBI Taxonomy" id="174633"/>
    <lineage>
        <taxon>Bacteria</taxon>
        <taxon>Pseudomonadati</taxon>
        <taxon>Planctomycetota</taxon>
        <taxon>Candidatus Brocadiia</taxon>
        <taxon>Candidatus Brocadiales</taxon>
        <taxon>Candidatus Brocadiaceae</taxon>
        <taxon>Candidatus Kuenenia</taxon>
    </lineage>
</organism>